<dbReference type="RefSeq" id="WP_146833580.1">
    <property type="nucleotide sequence ID" value="NZ_CP042476.1"/>
</dbReference>
<evidence type="ECO:0000313" key="2">
    <source>
        <dbReference type="Proteomes" id="UP000321954"/>
    </source>
</evidence>
<accession>A0A5B8YIL9</accession>
<protein>
    <recommendedName>
        <fullName evidence="3">Type II toxin-antitoxin system HicB family antitoxin</fullName>
    </recommendedName>
</protein>
<dbReference type="EMBL" id="CP042476">
    <property type="protein sequence ID" value="QED37782.1"/>
    <property type="molecule type" value="Genomic_DNA"/>
</dbReference>
<dbReference type="AlphaFoldDB" id="A0A5B8YIL9"/>
<dbReference type="KEGG" id="anp:FK178_08615"/>
<sequence length="127" mass="14692">MSSLHLTADLGFKNEKYHVGLSLVEFEEDNVTIIYSPALDLSGYGYTQSEAKQSFWEALHEFFRYTNNKKTLDKVLKELGWDIKGSKKKPKFNPPKDSDLVSINPLYNEIVNNKSYKVSREDVEFAY</sequence>
<gene>
    <name evidence="1" type="ORF">FK178_08615</name>
</gene>
<evidence type="ECO:0000313" key="1">
    <source>
        <dbReference type="EMBL" id="QED37782.1"/>
    </source>
</evidence>
<reference evidence="1 2" key="1">
    <citation type="submission" date="2019-08" db="EMBL/GenBank/DDBJ databases">
        <title>Antarcticibacterium arcticum sp. nov., a bacterium isolated from marine sediment of the Canadian Beaufort Sea.</title>
        <authorList>
            <person name="Lee Y.M."/>
            <person name="Baek K."/>
            <person name="Lee D.-H."/>
            <person name="Shin S.C."/>
            <person name="Jin Y.K."/>
            <person name="Park Y."/>
        </authorList>
    </citation>
    <scope>NUCLEOTIDE SEQUENCE [LARGE SCALE GENOMIC DNA]</scope>
    <source>
        <strain evidence="1 2">PAMC 28998</strain>
    </source>
</reference>
<dbReference type="Proteomes" id="UP000321954">
    <property type="component" value="Chromosome"/>
</dbReference>
<evidence type="ECO:0008006" key="3">
    <source>
        <dbReference type="Google" id="ProtNLM"/>
    </source>
</evidence>
<dbReference type="OrthoDB" id="769863at2"/>
<keyword evidence="2" id="KW-1185">Reference proteome</keyword>
<proteinExistence type="predicted"/>
<name>A0A5B8YIL9_9FLAO</name>
<organism evidence="1 2">
    <name type="scientific">Antarcticibacterium arcticum</name>
    <dbReference type="NCBI Taxonomy" id="2585771"/>
    <lineage>
        <taxon>Bacteria</taxon>
        <taxon>Pseudomonadati</taxon>
        <taxon>Bacteroidota</taxon>
        <taxon>Flavobacteriia</taxon>
        <taxon>Flavobacteriales</taxon>
        <taxon>Flavobacteriaceae</taxon>
        <taxon>Antarcticibacterium</taxon>
    </lineage>
</organism>